<dbReference type="EMBL" id="JAKOGI010000500">
    <property type="protein sequence ID" value="KAJ8434083.1"/>
    <property type="molecule type" value="Genomic_DNA"/>
</dbReference>
<protein>
    <submittedName>
        <fullName evidence="2">Uncharacterized protein</fullName>
    </submittedName>
</protein>
<organism evidence="2 3">
    <name type="scientific">Carnegiea gigantea</name>
    <dbReference type="NCBI Taxonomy" id="171969"/>
    <lineage>
        <taxon>Eukaryota</taxon>
        <taxon>Viridiplantae</taxon>
        <taxon>Streptophyta</taxon>
        <taxon>Embryophyta</taxon>
        <taxon>Tracheophyta</taxon>
        <taxon>Spermatophyta</taxon>
        <taxon>Magnoliopsida</taxon>
        <taxon>eudicotyledons</taxon>
        <taxon>Gunneridae</taxon>
        <taxon>Pentapetalae</taxon>
        <taxon>Caryophyllales</taxon>
        <taxon>Cactineae</taxon>
        <taxon>Cactaceae</taxon>
        <taxon>Cactoideae</taxon>
        <taxon>Echinocereeae</taxon>
        <taxon>Carnegiea</taxon>
    </lineage>
</organism>
<sequence length="160" mass="18710">MKVRSKKCAKANLEKKKEDVQKSPKTPVKSAQRHKERQYKIWSLEDSSTYKEFIQIASRQIYPYSVTLYILPDKRIETTPMDVHLILAFLIGGKKVEDFYRKKPKDAKYNEVLDNLPDGTPKLSQMPQYILSQTDAGKSFKRNFVLYMVSCFFNGLKNVY</sequence>
<proteinExistence type="predicted"/>
<dbReference type="OrthoDB" id="669288at2759"/>
<dbReference type="Proteomes" id="UP001153076">
    <property type="component" value="Unassembled WGS sequence"/>
</dbReference>
<gene>
    <name evidence="2" type="ORF">Cgig2_030518</name>
</gene>
<name>A0A9Q1Q9M4_9CARY</name>
<feature type="region of interest" description="Disordered" evidence="1">
    <location>
        <begin position="1"/>
        <end position="34"/>
    </location>
</feature>
<reference evidence="2" key="1">
    <citation type="submission" date="2022-04" db="EMBL/GenBank/DDBJ databases">
        <title>Carnegiea gigantea Genome sequencing and assembly v2.</title>
        <authorList>
            <person name="Copetti D."/>
            <person name="Sanderson M.J."/>
            <person name="Burquez A."/>
            <person name="Wojciechowski M.F."/>
        </authorList>
    </citation>
    <scope>NUCLEOTIDE SEQUENCE</scope>
    <source>
        <strain evidence="2">SGP5-SGP5p</strain>
        <tissue evidence="2">Aerial part</tissue>
    </source>
</reference>
<evidence type="ECO:0000313" key="3">
    <source>
        <dbReference type="Proteomes" id="UP001153076"/>
    </source>
</evidence>
<dbReference type="AlphaFoldDB" id="A0A9Q1Q9M4"/>
<evidence type="ECO:0000256" key="1">
    <source>
        <dbReference type="SAM" id="MobiDB-lite"/>
    </source>
</evidence>
<keyword evidence="3" id="KW-1185">Reference proteome</keyword>
<evidence type="ECO:0000313" key="2">
    <source>
        <dbReference type="EMBL" id="KAJ8434083.1"/>
    </source>
</evidence>
<feature type="compositionally biased region" description="Basic and acidic residues" evidence="1">
    <location>
        <begin position="12"/>
        <end position="22"/>
    </location>
</feature>
<accession>A0A9Q1Q9M4</accession>
<comment type="caution">
    <text evidence="2">The sequence shown here is derived from an EMBL/GenBank/DDBJ whole genome shotgun (WGS) entry which is preliminary data.</text>
</comment>